<dbReference type="Pfam" id="PF14384">
    <property type="entry name" value="BrnA_antitoxin"/>
    <property type="match status" value="1"/>
</dbReference>
<name>A0ABX1CJ80_9SPHN</name>
<gene>
    <name evidence="1" type="ORF">HBH26_05395</name>
</gene>
<evidence type="ECO:0000313" key="1">
    <source>
        <dbReference type="EMBL" id="NJR78051.1"/>
    </source>
</evidence>
<evidence type="ECO:0000313" key="2">
    <source>
        <dbReference type="Proteomes" id="UP000732399"/>
    </source>
</evidence>
<dbReference type="InterPro" id="IPR025528">
    <property type="entry name" value="BrnA_antitoxin"/>
</dbReference>
<comment type="caution">
    <text evidence="1">The sequence shown here is derived from an EMBL/GenBank/DDBJ whole genome shotgun (WGS) entry which is preliminary data.</text>
</comment>
<protein>
    <submittedName>
        <fullName evidence="1">BrnA antitoxin family protein</fullName>
    </submittedName>
</protein>
<dbReference type="Proteomes" id="UP000732399">
    <property type="component" value="Unassembled WGS sequence"/>
</dbReference>
<dbReference type="EMBL" id="JAAVJH010000003">
    <property type="protein sequence ID" value="NJR78051.1"/>
    <property type="molecule type" value="Genomic_DNA"/>
</dbReference>
<sequence length="86" mass="9940">MTRNDATIMSNADDMDDVRPVLDDAWFEEADAFQGARLVRRGRPKPDNPKQPVTIRLDRDLVEWFKRSGDGWQTRINAELRRVAGI</sequence>
<keyword evidence="2" id="KW-1185">Reference proteome</keyword>
<reference evidence="1 2" key="1">
    <citation type="submission" date="2020-03" db="EMBL/GenBank/DDBJ databases">
        <authorList>
            <person name="Wang L."/>
            <person name="He N."/>
            <person name="Li Y."/>
            <person name="Fang Y."/>
            <person name="Zhang F."/>
        </authorList>
    </citation>
    <scope>NUCLEOTIDE SEQUENCE [LARGE SCALE GENOMIC DNA]</scope>
    <source>
        <strain evidence="1 2">36D10-4-7</strain>
    </source>
</reference>
<proteinExistence type="predicted"/>
<organism evidence="1 2">
    <name type="scientific">Sphingomonas corticis</name>
    <dbReference type="NCBI Taxonomy" id="2722791"/>
    <lineage>
        <taxon>Bacteria</taxon>
        <taxon>Pseudomonadati</taxon>
        <taxon>Pseudomonadota</taxon>
        <taxon>Alphaproteobacteria</taxon>
        <taxon>Sphingomonadales</taxon>
        <taxon>Sphingomonadaceae</taxon>
        <taxon>Sphingomonas</taxon>
    </lineage>
</organism>
<accession>A0ABX1CJ80</accession>